<organism evidence="1 2">
    <name type="scientific">Fibrella forsythiae</name>
    <dbReference type="NCBI Taxonomy" id="2817061"/>
    <lineage>
        <taxon>Bacteria</taxon>
        <taxon>Pseudomonadati</taxon>
        <taxon>Bacteroidota</taxon>
        <taxon>Cytophagia</taxon>
        <taxon>Cytophagales</taxon>
        <taxon>Spirosomataceae</taxon>
        <taxon>Fibrella</taxon>
    </lineage>
</organism>
<dbReference type="Proteomes" id="UP000664628">
    <property type="component" value="Unassembled WGS sequence"/>
</dbReference>
<evidence type="ECO:0000313" key="1">
    <source>
        <dbReference type="EMBL" id="MBO0948644.1"/>
    </source>
</evidence>
<protein>
    <recommendedName>
        <fullName evidence="3">Lipocalin-like domain-containing protein</fullName>
    </recommendedName>
</protein>
<proteinExistence type="predicted"/>
<evidence type="ECO:0008006" key="3">
    <source>
        <dbReference type="Google" id="ProtNLM"/>
    </source>
</evidence>
<accession>A0ABS3JHC5</accession>
<reference evidence="1 2" key="1">
    <citation type="submission" date="2021-03" db="EMBL/GenBank/DDBJ databases">
        <title>Fibrella sp. HMF5405 genome sequencing and assembly.</title>
        <authorList>
            <person name="Kang H."/>
            <person name="Kim H."/>
            <person name="Bae S."/>
            <person name="Joh K."/>
        </authorList>
    </citation>
    <scope>NUCLEOTIDE SEQUENCE [LARGE SCALE GENOMIC DNA]</scope>
    <source>
        <strain evidence="1 2">HMF5405</strain>
    </source>
</reference>
<keyword evidence="2" id="KW-1185">Reference proteome</keyword>
<dbReference type="RefSeq" id="WP_207328600.1">
    <property type="nucleotide sequence ID" value="NZ_JAFMYW010000002.1"/>
</dbReference>
<comment type="caution">
    <text evidence="1">The sequence shown here is derived from an EMBL/GenBank/DDBJ whole genome shotgun (WGS) entry which is preliminary data.</text>
</comment>
<dbReference type="EMBL" id="JAFMYW010000002">
    <property type="protein sequence ID" value="MBO0948644.1"/>
    <property type="molecule type" value="Genomic_DNA"/>
</dbReference>
<gene>
    <name evidence="1" type="ORF">J2I46_08640</name>
</gene>
<name>A0ABS3JHC5_9BACT</name>
<sequence length="174" mass="18847">MYTKQRLPLLWVTLLITLLVGCKKTVDPAVVTPSLSLVGNWKITAVTFTPGWVQYTNATPITDYVAHLKGKGETCLTDITVSFTSAGVYSTNAGSTASCSYAADSQIILNYLFSEGSTFSETDTQATLYSKNKASSIPVTKSGTSQLLTIQFQSDEDLSSNKIKTTYSVTMVRQ</sequence>
<evidence type="ECO:0000313" key="2">
    <source>
        <dbReference type="Proteomes" id="UP000664628"/>
    </source>
</evidence>
<dbReference type="PROSITE" id="PS51257">
    <property type="entry name" value="PROKAR_LIPOPROTEIN"/>
    <property type="match status" value="1"/>
</dbReference>